<accession>A0A0A9D7K3</accession>
<name>A0A0A9D7K3_ARUDO</name>
<organism evidence="1">
    <name type="scientific">Arundo donax</name>
    <name type="common">Giant reed</name>
    <name type="synonym">Donax arundinaceus</name>
    <dbReference type="NCBI Taxonomy" id="35708"/>
    <lineage>
        <taxon>Eukaryota</taxon>
        <taxon>Viridiplantae</taxon>
        <taxon>Streptophyta</taxon>
        <taxon>Embryophyta</taxon>
        <taxon>Tracheophyta</taxon>
        <taxon>Spermatophyta</taxon>
        <taxon>Magnoliopsida</taxon>
        <taxon>Liliopsida</taxon>
        <taxon>Poales</taxon>
        <taxon>Poaceae</taxon>
        <taxon>PACMAD clade</taxon>
        <taxon>Arundinoideae</taxon>
        <taxon>Arundineae</taxon>
        <taxon>Arundo</taxon>
    </lineage>
</organism>
<dbReference type="EMBL" id="GBRH01218173">
    <property type="protein sequence ID" value="JAD79722.1"/>
    <property type="molecule type" value="Transcribed_RNA"/>
</dbReference>
<dbReference type="AlphaFoldDB" id="A0A0A9D7K3"/>
<reference evidence="1" key="1">
    <citation type="submission" date="2014-09" db="EMBL/GenBank/DDBJ databases">
        <authorList>
            <person name="Magalhaes I.L.F."/>
            <person name="Oliveira U."/>
            <person name="Santos F.R."/>
            <person name="Vidigal T.H.D.A."/>
            <person name="Brescovit A.D."/>
            <person name="Santos A.J."/>
        </authorList>
    </citation>
    <scope>NUCLEOTIDE SEQUENCE</scope>
    <source>
        <tissue evidence="1">Shoot tissue taken approximately 20 cm above the soil surface</tissue>
    </source>
</reference>
<protein>
    <submittedName>
        <fullName evidence="1">Uncharacterized protein</fullName>
    </submittedName>
</protein>
<proteinExistence type="predicted"/>
<evidence type="ECO:0000313" key="1">
    <source>
        <dbReference type="EMBL" id="JAD79722.1"/>
    </source>
</evidence>
<reference evidence="1" key="2">
    <citation type="journal article" date="2015" name="Data Brief">
        <title>Shoot transcriptome of the giant reed, Arundo donax.</title>
        <authorList>
            <person name="Barrero R.A."/>
            <person name="Guerrero F.D."/>
            <person name="Moolhuijzen P."/>
            <person name="Goolsby J.A."/>
            <person name="Tidwell J."/>
            <person name="Bellgard S.E."/>
            <person name="Bellgard M.I."/>
        </authorList>
    </citation>
    <scope>NUCLEOTIDE SEQUENCE</scope>
    <source>
        <tissue evidence="1">Shoot tissue taken approximately 20 cm above the soil surface</tissue>
    </source>
</reference>
<sequence length="76" mass="8768">MRYIITRWEFAGTGKIYKKMTSTIAHKNSVHQSEIRTRKVAFLHFKNNPGCCNYHQQAKVATKLAIAHEQSKHSVP</sequence>